<name>A0ABW2G3K5_9ACTN</name>
<gene>
    <name evidence="2" type="ORF">ACFQMG_23245</name>
</gene>
<dbReference type="Proteomes" id="UP001596435">
    <property type="component" value="Unassembled WGS sequence"/>
</dbReference>
<protein>
    <submittedName>
        <fullName evidence="2">Uncharacterized protein</fullName>
    </submittedName>
</protein>
<feature type="region of interest" description="Disordered" evidence="1">
    <location>
        <begin position="28"/>
        <end position="49"/>
    </location>
</feature>
<feature type="compositionally biased region" description="Acidic residues" evidence="1">
    <location>
        <begin position="28"/>
        <end position="46"/>
    </location>
</feature>
<organism evidence="2 3">
    <name type="scientific">Kitasatospora paranensis</name>
    <dbReference type="NCBI Taxonomy" id="258053"/>
    <lineage>
        <taxon>Bacteria</taxon>
        <taxon>Bacillati</taxon>
        <taxon>Actinomycetota</taxon>
        <taxon>Actinomycetes</taxon>
        <taxon>Kitasatosporales</taxon>
        <taxon>Streptomycetaceae</taxon>
        <taxon>Kitasatospora</taxon>
    </lineage>
</organism>
<accession>A0ABW2G3K5</accession>
<evidence type="ECO:0000256" key="1">
    <source>
        <dbReference type="SAM" id="MobiDB-lite"/>
    </source>
</evidence>
<keyword evidence="3" id="KW-1185">Reference proteome</keyword>
<evidence type="ECO:0000313" key="2">
    <source>
        <dbReference type="EMBL" id="MFC7182470.1"/>
    </source>
</evidence>
<comment type="caution">
    <text evidence="2">The sequence shown here is derived from an EMBL/GenBank/DDBJ whole genome shotgun (WGS) entry which is preliminary data.</text>
</comment>
<dbReference type="EMBL" id="JBHTAJ010000047">
    <property type="protein sequence ID" value="MFC7182470.1"/>
    <property type="molecule type" value="Genomic_DNA"/>
</dbReference>
<dbReference type="RefSeq" id="WP_345704671.1">
    <property type="nucleotide sequence ID" value="NZ_BAABKV010000001.1"/>
</dbReference>
<proteinExistence type="predicted"/>
<reference evidence="3" key="1">
    <citation type="journal article" date="2019" name="Int. J. Syst. Evol. Microbiol.">
        <title>The Global Catalogue of Microorganisms (GCM) 10K type strain sequencing project: providing services to taxonomists for standard genome sequencing and annotation.</title>
        <authorList>
            <consortium name="The Broad Institute Genomics Platform"/>
            <consortium name="The Broad Institute Genome Sequencing Center for Infectious Disease"/>
            <person name="Wu L."/>
            <person name="Ma J."/>
        </authorList>
    </citation>
    <scope>NUCLEOTIDE SEQUENCE [LARGE SCALE GENOMIC DNA]</scope>
    <source>
        <strain evidence="3">CGMCC 1.12859</strain>
    </source>
</reference>
<sequence>MPLPDPLTARMAQPDFWPLYAFDDDAAGADEFSDASAQEEDEEDEEDTHRAEFGLGGGLALVLDIDLTGRAHDLALRAPGLPEPVQLGWDDEAHFQPHVMRWAELELLARAVALHDPDLRHPGPVLALLARFVVLDEQADPDAFTPPMDAAFRLLRPETGRGTDRNVRPEVRDWFELRDLRGTGLEWTVDAAGHHAVDQPLDARGAPLYSTRTPGSEEFPFAAWSALLDRAERLLADAAADPALSRPAVRSALERCLTADGHRRVAALADALRTAGFAHPALLRALTAPVSRAESCWAVEVLAGAVQGSLVRRWFGVSPLTGAQCWTLYLTVQAVEHRAGRARRLAADLDAALRQAGLGRASANGSAYRTGPDGELVAVSDSVQVLVRDDLARGVALTAEALRRHEATDGARLRHYAAPYEAIRLPWEHA</sequence>
<evidence type="ECO:0000313" key="3">
    <source>
        <dbReference type="Proteomes" id="UP001596435"/>
    </source>
</evidence>